<sequence length="159" mass="18795">MQRSGGKCRKCRECAVKCYDVKRSAVKYCDVQSSKEREEKSQQCIDRLNVCEQGQNDIVEIYQWNKTEESSVSYQLMYCPMRCRGETRIDYKCIPCYCQSYMYIRSCLHDYVGNQTVVELCERDIPVEEETVETFVQGHLQKHVLRSVSSRDQFHFISH</sequence>
<evidence type="ECO:0000313" key="2">
    <source>
        <dbReference type="Proteomes" id="UP001233172"/>
    </source>
</evidence>
<reference evidence="1" key="1">
    <citation type="journal article" date="2023" name="PLoS Negl. Trop. Dis.">
        <title>A genome sequence for Biomphalaria pfeifferi, the major vector snail for the human-infecting parasite Schistosoma mansoni.</title>
        <authorList>
            <person name="Bu L."/>
            <person name="Lu L."/>
            <person name="Laidemitt M.R."/>
            <person name="Zhang S.M."/>
            <person name="Mutuku M."/>
            <person name="Mkoji G."/>
            <person name="Steinauer M."/>
            <person name="Loker E.S."/>
        </authorList>
    </citation>
    <scope>NUCLEOTIDE SEQUENCE</scope>
    <source>
        <strain evidence="1">KasaAsao</strain>
    </source>
</reference>
<protein>
    <submittedName>
        <fullName evidence="1">Uncharacterized protein</fullName>
    </submittedName>
</protein>
<organism evidence="1 2">
    <name type="scientific">Biomphalaria pfeifferi</name>
    <name type="common">Bloodfluke planorb</name>
    <name type="synonym">Freshwater snail</name>
    <dbReference type="NCBI Taxonomy" id="112525"/>
    <lineage>
        <taxon>Eukaryota</taxon>
        <taxon>Metazoa</taxon>
        <taxon>Spiralia</taxon>
        <taxon>Lophotrochozoa</taxon>
        <taxon>Mollusca</taxon>
        <taxon>Gastropoda</taxon>
        <taxon>Heterobranchia</taxon>
        <taxon>Euthyneura</taxon>
        <taxon>Panpulmonata</taxon>
        <taxon>Hygrophila</taxon>
        <taxon>Lymnaeoidea</taxon>
        <taxon>Planorbidae</taxon>
        <taxon>Biomphalaria</taxon>
    </lineage>
</organism>
<dbReference type="AlphaFoldDB" id="A0AAD8AYV6"/>
<proteinExistence type="predicted"/>
<name>A0AAD8AYV6_BIOPF</name>
<evidence type="ECO:0000313" key="1">
    <source>
        <dbReference type="EMBL" id="KAK0044229.1"/>
    </source>
</evidence>
<comment type="caution">
    <text evidence="1">The sequence shown here is derived from an EMBL/GenBank/DDBJ whole genome shotgun (WGS) entry which is preliminary data.</text>
</comment>
<gene>
    <name evidence="1" type="ORF">Bpfe_026363</name>
</gene>
<dbReference type="Proteomes" id="UP001233172">
    <property type="component" value="Unassembled WGS sequence"/>
</dbReference>
<dbReference type="EMBL" id="JASAOG010000202">
    <property type="protein sequence ID" value="KAK0044229.1"/>
    <property type="molecule type" value="Genomic_DNA"/>
</dbReference>
<accession>A0AAD8AYV6</accession>
<keyword evidence="2" id="KW-1185">Reference proteome</keyword>
<reference evidence="1" key="2">
    <citation type="submission" date="2023-04" db="EMBL/GenBank/DDBJ databases">
        <authorList>
            <person name="Bu L."/>
            <person name="Lu L."/>
            <person name="Laidemitt M.R."/>
            <person name="Zhang S.M."/>
            <person name="Mutuku M."/>
            <person name="Mkoji G."/>
            <person name="Steinauer M."/>
            <person name="Loker E.S."/>
        </authorList>
    </citation>
    <scope>NUCLEOTIDE SEQUENCE</scope>
    <source>
        <strain evidence="1">KasaAsao</strain>
        <tissue evidence="1">Whole Snail</tissue>
    </source>
</reference>